<dbReference type="InterPro" id="IPR011990">
    <property type="entry name" value="TPR-like_helical_dom_sf"/>
</dbReference>
<dbReference type="OrthoDB" id="10050400at2759"/>
<evidence type="ECO:0000256" key="1">
    <source>
        <dbReference type="SAM" id="Phobius"/>
    </source>
</evidence>
<dbReference type="CDD" id="cd24145">
    <property type="entry name" value="Mgr3-like"/>
    <property type="match status" value="1"/>
</dbReference>
<dbReference type="Proteomes" id="UP000769528">
    <property type="component" value="Unassembled WGS sequence"/>
</dbReference>
<dbReference type="GO" id="GO:0051787">
    <property type="term" value="F:misfolded protein binding"/>
    <property type="evidence" value="ECO:0007669"/>
    <property type="project" value="TreeGrafter"/>
</dbReference>
<dbReference type="SUPFAM" id="SSF48452">
    <property type="entry name" value="TPR-like"/>
    <property type="match status" value="1"/>
</dbReference>
<feature type="transmembrane region" description="Helical" evidence="1">
    <location>
        <begin position="49"/>
        <end position="68"/>
    </location>
</feature>
<sequence>MFRTLNRTKFGLSKATIPKPSRQVQRFASQFNRHQQYSNPRRRNWTNTLLLSFAGLSITGLGLWWIYWPHHTFSSSVAKLLRKGLWAESEKGKFDYQTALKFYLEALELAESENLDNISDELTGIQLKIGEMYERLHMNNEALMTYSEIAAAYLDALTTPGRVASHSRPHIVQKDLRVVVKIVELNSSNPHASKMLLMTHFLIAQDEVSKRSAYVSDMIKSEKFGVYEEIESGKPKIANVEDSKIALKEDEKSHIPKNREAWEPFRDELFNARDLYVAICMSTGDLAGAVRAKIATTEWMLNADCEPGEILMSQTNLGSIMYLQAEEYEVKEYYNIKAKTSQQEIDEAKSNKEKCLELSSQCYESVLKFAKSLPSNLRREGNVEESIALSTYGLGVIYLQIGKLDEAKNLLRESRLRAKGSGFNDLVVEAERELAKLTKEVEKLEKSDSHDELDRMQKLLLASENQPAIELDIQLAKNR</sequence>
<reference evidence="2" key="2">
    <citation type="submission" date="2021-01" db="EMBL/GenBank/DDBJ databases">
        <authorList>
            <person name="Schikora-Tamarit M.A."/>
        </authorList>
    </citation>
    <scope>NUCLEOTIDE SEQUENCE</scope>
    <source>
        <strain evidence="2">CBS6341</strain>
    </source>
</reference>
<gene>
    <name evidence="2" type="ORF">WICMUC_003778</name>
</gene>
<accession>A0A9P8PJA2</accession>
<dbReference type="GO" id="GO:0031942">
    <property type="term" value="C:i-AAA complex"/>
    <property type="evidence" value="ECO:0007669"/>
    <property type="project" value="TreeGrafter"/>
</dbReference>
<evidence type="ECO:0000313" key="2">
    <source>
        <dbReference type="EMBL" id="KAH3673318.1"/>
    </source>
</evidence>
<name>A0A9P8PJA2_9ASCO</name>
<dbReference type="PANTHER" id="PTHR28142:SF1">
    <property type="entry name" value="MITOCHONDRIAL INNER MEMBRANE I-AAA PROTEASE SUPERCOMPLEX SUBUNIT MGR3-RELATED"/>
    <property type="match status" value="1"/>
</dbReference>
<evidence type="ECO:0008006" key="4">
    <source>
        <dbReference type="Google" id="ProtNLM"/>
    </source>
</evidence>
<proteinExistence type="predicted"/>
<dbReference type="Gene3D" id="1.25.40.10">
    <property type="entry name" value="Tetratricopeptide repeat domain"/>
    <property type="match status" value="1"/>
</dbReference>
<dbReference type="PANTHER" id="PTHR28142">
    <property type="entry name" value="MITOCHONDRIAL INNER MEMBRANE I-AAA PROTEASE SUPERCOMPLEX SUBUNIT MGR3-RELATED"/>
    <property type="match status" value="1"/>
</dbReference>
<dbReference type="InterPro" id="IPR040201">
    <property type="entry name" value="Mrg3-like"/>
</dbReference>
<reference evidence="2" key="1">
    <citation type="journal article" date="2021" name="Open Biol.">
        <title>Shared evolutionary footprints suggest mitochondrial oxidative damage underlies multiple complex I losses in fungi.</title>
        <authorList>
            <person name="Schikora-Tamarit M.A."/>
            <person name="Marcet-Houben M."/>
            <person name="Nosek J."/>
            <person name="Gabaldon T."/>
        </authorList>
    </citation>
    <scope>NUCLEOTIDE SEQUENCE</scope>
    <source>
        <strain evidence="2">CBS6341</strain>
    </source>
</reference>
<protein>
    <recommendedName>
        <fullName evidence="4">Mitochondrial inner membrane i-AAA protease supercomplex subunit MGR3</fullName>
    </recommendedName>
</protein>
<dbReference type="EMBL" id="JAEUBF010001028">
    <property type="protein sequence ID" value="KAH3673318.1"/>
    <property type="molecule type" value="Genomic_DNA"/>
</dbReference>
<keyword evidence="3" id="KW-1185">Reference proteome</keyword>
<organism evidence="2 3">
    <name type="scientific">Wickerhamomyces mucosus</name>
    <dbReference type="NCBI Taxonomy" id="1378264"/>
    <lineage>
        <taxon>Eukaryota</taxon>
        <taxon>Fungi</taxon>
        <taxon>Dikarya</taxon>
        <taxon>Ascomycota</taxon>
        <taxon>Saccharomycotina</taxon>
        <taxon>Saccharomycetes</taxon>
        <taxon>Phaffomycetales</taxon>
        <taxon>Wickerhamomycetaceae</taxon>
        <taxon>Wickerhamomyces</taxon>
    </lineage>
</organism>
<keyword evidence="1" id="KW-0472">Membrane</keyword>
<dbReference type="AlphaFoldDB" id="A0A9P8PJA2"/>
<keyword evidence="1" id="KW-1133">Transmembrane helix</keyword>
<dbReference type="GO" id="GO:0006515">
    <property type="term" value="P:protein quality control for misfolded or incompletely synthesized proteins"/>
    <property type="evidence" value="ECO:0007669"/>
    <property type="project" value="TreeGrafter"/>
</dbReference>
<keyword evidence="1" id="KW-0812">Transmembrane</keyword>
<comment type="caution">
    <text evidence="2">The sequence shown here is derived from an EMBL/GenBank/DDBJ whole genome shotgun (WGS) entry which is preliminary data.</text>
</comment>
<evidence type="ECO:0000313" key="3">
    <source>
        <dbReference type="Proteomes" id="UP000769528"/>
    </source>
</evidence>